<feature type="domain" description="FANCI solenoid 2" evidence="3">
    <location>
        <begin position="384"/>
        <end position="531"/>
    </location>
</feature>
<evidence type="ECO:0000313" key="7">
    <source>
        <dbReference type="EnsemblMetazoa" id="XP_001952625.2"/>
    </source>
</evidence>
<dbReference type="InterPro" id="IPR029312">
    <property type="entry name" value="FANCI_HD2"/>
</dbReference>
<dbReference type="PANTHER" id="PTHR21818">
    <property type="entry name" value="BC025462 PROTEIN"/>
    <property type="match status" value="1"/>
</dbReference>
<dbReference type="GO" id="GO:0070182">
    <property type="term" value="F:DNA polymerase binding"/>
    <property type="evidence" value="ECO:0007669"/>
    <property type="project" value="TreeGrafter"/>
</dbReference>
<dbReference type="Pfam" id="PF14676">
    <property type="entry name" value="FANCI_S2"/>
    <property type="match status" value="1"/>
</dbReference>
<evidence type="ECO:0000259" key="6">
    <source>
        <dbReference type="Pfam" id="PF14680"/>
    </source>
</evidence>
<dbReference type="InterPro" id="IPR029315">
    <property type="entry name" value="FANCI_S2"/>
</dbReference>
<evidence type="ECO:0000259" key="2">
    <source>
        <dbReference type="Pfam" id="PF14675"/>
    </source>
</evidence>
<evidence type="ECO:0000259" key="4">
    <source>
        <dbReference type="Pfam" id="PF14678"/>
    </source>
</evidence>
<name>A0A8R1W7W2_ACYPI</name>
<dbReference type="Pfam" id="PF14678">
    <property type="entry name" value="FANCI_S4"/>
    <property type="match status" value="1"/>
</dbReference>
<reference evidence="8" key="1">
    <citation type="submission" date="2010-06" db="EMBL/GenBank/DDBJ databases">
        <authorList>
            <person name="Jiang H."/>
            <person name="Abraham K."/>
            <person name="Ali S."/>
            <person name="Alsbrooks S.L."/>
            <person name="Anim B.N."/>
            <person name="Anosike U.S."/>
            <person name="Attaway T."/>
            <person name="Bandaranaike D.P."/>
            <person name="Battles P.K."/>
            <person name="Bell S.N."/>
            <person name="Bell A.V."/>
            <person name="Beltran B."/>
            <person name="Bickham C."/>
            <person name="Bustamante Y."/>
            <person name="Caleb T."/>
            <person name="Canada A."/>
            <person name="Cardenas V."/>
            <person name="Carter K."/>
            <person name="Chacko J."/>
            <person name="Chandrabose M.N."/>
            <person name="Chavez D."/>
            <person name="Chavez A."/>
            <person name="Chen L."/>
            <person name="Chu H.-S."/>
            <person name="Claassen K.J."/>
            <person name="Cockrell R."/>
            <person name="Collins M."/>
            <person name="Cooper J.A."/>
            <person name="Cree A."/>
            <person name="Curry S.M."/>
            <person name="Da Y."/>
            <person name="Dao M.D."/>
            <person name="Das B."/>
            <person name="Davila M.-L."/>
            <person name="Davy-Carroll L."/>
            <person name="Denson S."/>
            <person name="Dinh H."/>
            <person name="Ebong V.E."/>
            <person name="Edwards J.R."/>
            <person name="Egan A."/>
            <person name="El-Daye J."/>
            <person name="Escobedo L."/>
            <person name="Fernandez S."/>
            <person name="Fernando P.R."/>
            <person name="Flagg N."/>
            <person name="Forbes L.D."/>
            <person name="Fowler R.G."/>
            <person name="Fu Q."/>
            <person name="Gabisi R.A."/>
            <person name="Ganer J."/>
            <person name="Garbino Pronczuk A."/>
            <person name="Garcia R.M."/>
            <person name="Garner T."/>
            <person name="Garrett T.E."/>
            <person name="Gonzalez D.A."/>
            <person name="Hamid H."/>
            <person name="Hawkins E.S."/>
            <person name="Hirani K."/>
            <person name="Hogues M.E."/>
            <person name="Hollins B."/>
            <person name="Hsiao C.-H."/>
            <person name="Jabil R."/>
            <person name="James M.L."/>
            <person name="Jhangiani S.N."/>
            <person name="Johnson B."/>
            <person name="Johnson Q."/>
            <person name="Joshi V."/>
            <person name="Kalu J.B."/>
            <person name="Kam C."/>
            <person name="Kashfia A."/>
            <person name="Keebler J."/>
            <person name="Kisamo H."/>
            <person name="Kovar C.L."/>
            <person name="Lago L.A."/>
            <person name="Lai C.-Y."/>
            <person name="Laidlaw J."/>
            <person name="Lara F."/>
            <person name="Le T.-K."/>
            <person name="Lee S.L."/>
            <person name="Legall F.H."/>
            <person name="Lemon S.J."/>
            <person name="Lewis L.R."/>
            <person name="Li B."/>
            <person name="Liu Y."/>
            <person name="Liu Y.-S."/>
            <person name="Lopez J."/>
            <person name="Lozado R.J."/>
            <person name="Lu J."/>
            <person name="Madu R.C."/>
            <person name="Maheshwari M."/>
            <person name="Maheshwari R."/>
            <person name="Malloy K."/>
            <person name="Martinez E."/>
            <person name="Mathew T."/>
            <person name="Mercado I.C."/>
            <person name="Mercado C."/>
            <person name="Meyer B."/>
            <person name="Montgomery K."/>
            <person name="Morgan M.B."/>
            <person name="Munidasa M."/>
            <person name="Nazareth L.V."/>
            <person name="Nelson J."/>
            <person name="Ng B.M."/>
            <person name="Nguyen N.B."/>
            <person name="Nguyen P.Q."/>
            <person name="Nguyen T."/>
            <person name="Obregon M."/>
            <person name="Okwuonu G.O."/>
            <person name="Onwere C.G."/>
            <person name="Orozco G."/>
            <person name="Parra A."/>
            <person name="Patel S."/>
            <person name="Patil S."/>
            <person name="Perez A."/>
            <person name="Perez Y."/>
            <person name="Pham C."/>
            <person name="Primus E.L."/>
            <person name="Pu L.-L."/>
            <person name="Puazo M."/>
            <person name="Qin X."/>
            <person name="Quiroz J.B."/>
            <person name="Reese J."/>
            <person name="Richards S."/>
            <person name="Rives C.M."/>
            <person name="Robberts R."/>
            <person name="Ruiz S.J."/>
            <person name="Ruiz M.J."/>
            <person name="Santibanez J."/>
            <person name="Schneider B.W."/>
            <person name="Sisson I."/>
            <person name="Smith M."/>
            <person name="Sodergren E."/>
            <person name="Song X.-Z."/>
            <person name="Song B.B."/>
            <person name="Summersgill H."/>
            <person name="Thelus R."/>
            <person name="Thornton R.D."/>
            <person name="Trejos Z.Y."/>
            <person name="Usmani K."/>
            <person name="Vattathil S."/>
            <person name="Villasana D."/>
            <person name="Walker D.L."/>
            <person name="Wang S."/>
            <person name="Wang K."/>
            <person name="White C.S."/>
            <person name="Williams A.C."/>
            <person name="Williamson J."/>
            <person name="Wilson K."/>
            <person name="Woghiren I.O."/>
            <person name="Woodworth J.R."/>
            <person name="Worley K.C."/>
            <person name="Wright R.A."/>
            <person name="Wu W."/>
            <person name="Young L."/>
            <person name="Zhang L."/>
            <person name="Zhang J."/>
            <person name="Zhu Y."/>
            <person name="Muzny D.M."/>
            <person name="Weinstock G."/>
            <person name="Gibbs R.A."/>
        </authorList>
    </citation>
    <scope>NUCLEOTIDE SEQUENCE [LARGE SCALE GENOMIC DNA]</scope>
    <source>
        <strain evidence="8">LSR1</strain>
    </source>
</reference>
<evidence type="ECO:0000259" key="5">
    <source>
        <dbReference type="Pfam" id="PF14679"/>
    </source>
</evidence>
<dbReference type="PANTHER" id="PTHR21818:SF0">
    <property type="entry name" value="FANCONI ANEMIA GROUP I PROTEIN"/>
    <property type="match status" value="1"/>
</dbReference>
<organism evidence="7 8">
    <name type="scientific">Acyrthosiphon pisum</name>
    <name type="common">Pea aphid</name>
    <dbReference type="NCBI Taxonomy" id="7029"/>
    <lineage>
        <taxon>Eukaryota</taxon>
        <taxon>Metazoa</taxon>
        <taxon>Ecdysozoa</taxon>
        <taxon>Arthropoda</taxon>
        <taxon>Hexapoda</taxon>
        <taxon>Insecta</taxon>
        <taxon>Pterygota</taxon>
        <taxon>Neoptera</taxon>
        <taxon>Paraneoptera</taxon>
        <taxon>Hemiptera</taxon>
        <taxon>Sternorrhyncha</taxon>
        <taxon>Aphidomorpha</taxon>
        <taxon>Aphidoidea</taxon>
        <taxon>Aphididae</taxon>
        <taxon>Macrosiphini</taxon>
        <taxon>Acyrthosiphon</taxon>
    </lineage>
</organism>
<dbReference type="KEGG" id="api:100160133"/>
<protein>
    <recommendedName>
        <fullName evidence="9">Fanconi anemia group I protein</fullName>
    </recommendedName>
</protein>
<keyword evidence="8" id="KW-1185">Reference proteome</keyword>
<dbReference type="Pfam" id="PF14680">
    <property type="entry name" value="FANCI_HD2"/>
    <property type="match status" value="1"/>
</dbReference>
<evidence type="ECO:0008006" key="9">
    <source>
        <dbReference type="Google" id="ProtNLM"/>
    </source>
</evidence>
<evidence type="ECO:0000256" key="1">
    <source>
        <dbReference type="SAM" id="MobiDB-lite"/>
    </source>
</evidence>
<feature type="region of interest" description="Disordered" evidence="1">
    <location>
        <begin position="1303"/>
        <end position="1352"/>
    </location>
</feature>
<proteinExistence type="predicted"/>
<dbReference type="EnsemblMetazoa" id="XM_001952590.5">
    <property type="protein sequence ID" value="XP_001952625.2"/>
    <property type="gene ID" value="LOC100160133"/>
</dbReference>
<feature type="domain" description="FANCI solenoid 1" evidence="2">
    <location>
        <begin position="71"/>
        <end position="287"/>
    </location>
</feature>
<dbReference type="GO" id="GO:0006281">
    <property type="term" value="P:DNA repair"/>
    <property type="evidence" value="ECO:0007669"/>
    <property type="project" value="InterPro"/>
</dbReference>
<feature type="domain" description="FANCI helical" evidence="6">
    <location>
        <begin position="576"/>
        <end position="784"/>
    </location>
</feature>
<dbReference type="InterPro" id="IPR029310">
    <property type="entry name" value="FANCI_HD1"/>
</dbReference>
<feature type="domain" description="FANCI solenoid 4" evidence="4">
    <location>
        <begin position="1057"/>
        <end position="1302"/>
    </location>
</feature>
<feature type="compositionally biased region" description="Polar residues" evidence="1">
    <location>
        <begin position="1338"/>
        <end position="1352"/>
    </location>
</feature>
<feature type="compositionally biased region" description="Basic and acidic residues" evidence="1">
    <location>
        <begin position="1318"/>
        <end position="1331"/>
    </location>
</feature>
<dbReference type="InterPro" id="IPR029308">
    <property type="entry name" value="FANCI_S1"/>
</dbReference>
<sequence>MNVEKIKSLVELANNRLNSSEDFEQFQTFVTQELDLDTIHSLIDEKIDREDGPKVLEYILVGLSVKPDSQKIVENVYEYVLNAINNAEIPEKMKVCLISRLSLELNKLSTKQLIKFINMCKKDIEESNENCVQSWKELFPHILKIVSEIKLIRTEELEMTGADYKEMIITDICRFKVQPNISVALALMFRGTLLTEKEHELVIKTLCSYFGQMKPLEIPPILQQILHFCSSGDFLTLFCTLQKYFDDKYHLDQSNDANCALEIEGSEKKEFLEAESTVLFLLEDFAKVHSSFVNDITKYIKNSIGAPNMVFGPFMLAFLLTMSCCAPFEANVIDLVKKLVVQSLVEVENTQRSYWLKLHYTDIYDVYTQFQVFIKSEISSYEKIFKGLVNLGLSFLGTTSSVFKKNAEIINTVHQLGLFIIVSLVHKRSFITGSVLRKLTNFITSNPESNQYLECLHKLCKNQKLHVVENNTEILKLFKEIPIGMTDKVTCAVMPVLKTSTYLRDNIIMILRKELISKEYQLRHCAVLGFIEILCSVHLDSFTTLSQNTNSQDSWPGLFTQMVLDRDSVDIHSALDSEDSSENNKTICLEILDSLKTCFYQKSEIKQSLYRGLIRVTSYNNELCVCVNSLLLDHMSLWCNRLVVAENKKSLKFDKSIVTGKDNKPIVHEPLDELILLAQHVLVTNMQLNDNKEHTKIDELKQLLCQLVNFYSECNTDEIKVNESDCLLDIICDTTEYVDVIKQILCVYQAFMVYIVNSWCSSDQDKECCEKLQKLFSKYNNILEAVMASDKTNKKKDKGNKKNKAETTGTTTKFVEPAIHLDFDVLYKFLSLLAKNVNWTSELNVVSLKQNVRLWEFVLKLVQTHLMEVKNLLSRDIKPRNLYENICKLTKLLYDYFLFDVREKIKFSQTVLELGLDCYLQTIKVVNSYYKNLDKFFSDSNKDDSNNESGEIFNVLRNMRLYLDEILQMNQIDDVTNQLEDNDDKETYDLIESHLIGCVSVVCHGIKNNKDSKVKHILTWLSMVAEKYSFSNSNNSKEFLTLLLEMHSANQEDPIMLATTINNLCYSFGRISKSHKTNQSQIKPLRLITTWNRTMVCPVLCQSLCNELNYVMQCLSRIKAELNASQRKIKIICQDRLKSREKAICHRIVLVVLSATSFTKTVIPLGQCTESVFNLLYQVYRTINVVTKHFLSRSTVNEPVYKQALLGKLSEIVNDQLSPNVSKFIMFIEYDRPLTDKEKKSVQLKNQTRRQASYIPRVVTELELFVNLITKLGKKCKDPNLLNNLKLTATRDFRLNVQKVQDMLSKQNNSDESDEDIIGNKRPNEPEELPPKKKRRSGSNTSVAIRGETSAN</sequence>
<dbReference type="Pfam" id="PF14675">
    <property type="entry name" value="FANCI_S1"/>
    <property type="match status" value="1"/>
</dbReference>
<evidence type="ECO:0000313" key="8">
    <source>
        <dbReference type="Proteomes" id="UP000007819"/>
    </source>
</evidence>
<dbReference type="GeneID" id="100160133"/>
<feature type="domain" description="FANCI helical" evidence="5">
    <location>
        <begin position="295"/>
        <end position="367"/>
    </location>
</feature>
<accession>A0A8R1W7W2</accession>
<reference evidence="7" key="2">
    <citation type="submission" date="2022-06" db="UniProtKB">
        <authorList>
            <consortium name="EnsemblMetazoa"/>
        </authorList>
    </citation>
    <scope>IDENTIFICATION</scope>
</reference>
<dbReference type="Proteomes" id="UP000007819">
    <property type="component" value="Chromosome X"/>
</dbReference>
<dbReference type="Pfam" id="PF14679">
    <property type="entry name" value="FANCI_HD1"/>
    <property type="match status" value="1"/>
</dbReference>
<dbReference type="OrthoDB" id="195089at2759"/>
<dbReference type="InterPro" id="IPR026171">
    <property type="entry name" value="FANCI"/>
</dbReference>
<dbReference type="RefSeq" id="XP_001952625.2">
    <property type="nucleotide sequence ID" value="XM_001952590.4"/>
</dbReference>
<dbReference type="InterPro" id="IPR029314">
    <property type="entry name" value="FANCI_S4"/>
</dbReference>
<dbReference type="CDD" id="cd11720">
    <property type="entry name" value="FANCI"/>
    <property type="match status" value="1"/>
</dbReference>
<evidence type="ECO:0000259" key="3">
    <source>
        <dbReference type="Pfam" id="PF14676"/>
    </source>
</evidence>